<sequence>MYPINYRSFKEAAVKGRTSTNRYKTTKWIICPCPMQVGNVESGYYVLRFMYDIISSKTNKDSMSKVFGPYDKYTKGDLDVIRGMWCKALCKCSL</sequence>
<protein>
    <submittedName>
        <fullName evidence="2">Uncharacterized protein</fullName>
    </submittedName>
</protein>
<accession>A0A9P0YZA3</accession>
<reference evidence="2" key="1">
    <citation type="submission" date="2022-07" db="EMBL/GenBank/DDBJ databases">
        <authorList>
            <person name="Macas J."/>
            <person name="Novak P."/>
            <person name="Neumann P."/>
        </authorList>
    </citation>
    <scope>NUCLEOTIDE SEQUENCE</scope>
</reference>
<name>A0A9P0YZA3_CUSEU</name>
<dbReference type="EMBL" id="CAMAPE010000001">
    <property type="protein sequence ID" value="CAH9050634.1"/>
    <property type="molecule type" value="Genomic_DNA"/>
</dbReference>
<gene>
    <name evidence="2" type="ORF">CEURO_LOCUS7682</name>
    <name evidence="1" type="ORF">CEURO_LOCUS98</name>
</gene>
<dbReference type="Proteomes" id="UP001152484">
    <property type="component" value="Unassembled WGS sequence"/>
</dbReference>
<evidence type="ECO:0000313" key="1">
    <source>
        <dbReference type="EMBL" id="CAH9050634.1"/>
    </source>
</evidence>
<organism evidence="2 3">
    <name type="scientific">Cuscuta europaea</name>
    <name type="common">European dodder</name>
    <dbReference type="NCBI Taxonomy" id="41803"/>
    <lineage>
        <taxon>Eukaryota</taxon>
        <taxon>Viridiplantae</taxon>
        <taxon>Streptophyta</taxon>
        <taxon>Embryophyta</taxon>
        <taxon>Tracheophyta</taxon>
        <taxon>Spermatophyta</taxon>
        <taxon>Magnoliopsida</taxon>
        <taxon>eudicotyledons</taxon>
        <taxon>Gunneridae</taxon>
        <taxon>Pentapetalae</taxon>
        <taxon>asterids</taxon>
        <taxon>lamiids</taxon>
        <taxon>Solanales</taxon>
        <taxon>Convolvulaceae</taxon>
        <taxon>Cuscuteae</taxon>
        <taxon>Cuscuta</taxon>
        <taxon>Cuscuta subgen. Cuscuta</taxon>
    </lineage>
</organism>
<evidence type="ECO:0000313" key="3">
    <source>
        <dbReference type="Proteomes" id="UP001152484"/>
    </source>
</evidence>
<keyword evidence="3" id="KW-1185">Reference proteome</keyword>
<evidence type="ECO:0000313" key="2">
    <source>
        <dbReference type="EMBL" id="CAH9080867.1"/>
    </source>
</evidence>
<comment type="caution">
    <text evidence="2">The sequence shown here is derived from an EMBL/GenBank/DDBJ whole genome shotgun (WGS) entry which is preliminary data.</text>
</comment>
<dbReference type="EMBL" id="CAMAPE010000013">
    <property type="protein sequence ID" value="CAH9080867.1"/>
    <property type="molecule type" value="Genomic_DNA"/>
</dbReference>
<dbReference type="OrthoDB" id="1869436at2759"/>
<dbReference type="AlphaFoldDB" id="A0A9P0YZA3"/>
<proteinExistence type="predicted"/>